<evidence type="ECO:0000256" key="1">
    <source>
        <dbReference type="ARBA" id="ARBA00004651"/>
    </source>
</evidence>
<keyword evidence="10" id="KW-1185">Reference proteome</keyword>
<dbReference type="PANTHER" id="PTHR30465:SF0">
    <property type="entry name" value="OLIGOPEPTIDE TRANSPORT SYSTEM PERMEASE PROTEIN APPB"/>
    <property type="match status" value="1"/>
</dbReference>
<comment type="similarity">
    <text evidence="7">Belongs to the binding-protein-dependent transport system permease family.</text>
</comment>
<keyword evidence="3" id="KW-1003">Cell membrane</keyword>
<comment type="subcellular location">
    <subcellularLocation>
        <location evidence="1 7">Cell membrane</location>
        <topology evidence="1 7">Multi-pass membrane protein</topology>
    </subcellularLocation>
</comment>
<keyword evidence="5 7" id="KW-1133">Transmembrane helix</keyword>
<reference evidence="9" key="1">
    <citation type="submission" date="2024-03" db="EMBL/GenBank/DDBJ databases">
        <title>Complete genome sequence of Mycoplasma gypis type strain B1/T1.</title>
        <authorList>
            <person name="Spergser J."/>
        </authorList>
    </citation>
    <scope>NUCLEOTIDE SEQUENCE [LARGE SCALE GENOMIC DNA]</scope>
    <source>
        <strain evidence="9">B1/T1</strain>
    </source>
</reference>
<dbReference type="Pfam" id="PF00528">
    <property type="entry name" value="BPD_transp_1"/>
    <property type="match status" value="1"/>
</dbReference>
<protein>
    <submittedName>
        <fullName evidence="9">ABC transporter permease subunit</fullName>
    </submittedName>
</protein>
<feature type="transmembrane region" description="Helical" evidence="7">
    <location>
        <begin position="163"/>
        <end position="183"/>
    </location>
</feature>
<dbReference type="PROSITE" id="PS50928">
    <property type="entry name" value="ABC_TM1"/>
    <property type="match status" value="1"/>
</dbReference>
<feature type="transmembrane region" description="Helical" evidence="7">
    <location>
        <begin position="122"/>
        <end position="151"/>
    </location>
</feature>
<feature type="transmembrane region" description="Helical" evidence="7">
    <location>
        <begin position="82"/>
        <end position="110"/>
    </location>
</feature>
<evidence type="ECO:0000313" key="10">
    <source>
        <dbReference type="Proteomes" id="UP001460679"/>
    </source>
</evidence>
<evidence type="ECO:0000256" key="4">
    <source>
        <dbReference type="ARBA" id="ARBA00022692"/>
    </source>
</evidence>
<dbReference type="Gene3D" id="1.10.3720.10">
    <property type="entry name" value="MetI-like"/>
    <property type="match status" value="1"/>
</dbReference>
<feature type="transmembrane region" description="Helical" evidence="7">
    <location>
        <begin position="227"/>
        <end position="247"/>
    </location>
</feature>
<dbReference type="RefSeq" id="WP_205499492.1">
    <property type="nucleotide sequence ID" value="NZ_CP148066.1"/>
</dbReference>
<dbReference type="InterPro" id="IPR000515">
    <property type="entry name" value="MetI-like"/>
</dbReference>
<feature type="domain" description="ABC transmembrane type-1" evidence="8">
    <location>
        <begin position="86"/>
        <end position="289"/>
    </location>
</feature>
<evidence type="ECO:0000256" key="3">
    <source>
        <dbReference type="ARBA" id="ARBA00022475"/>
    </source>
</evidence>
<dbReference type="PANTHER" id="PTHR30465">
    <property type="entry name" value="INNER MEMBRANE ABC TRANSPORTER"/>
    <property type="match status" value="1"/>
</dbReference>
<proteinExistence type="inferred from homology"/>
<accession>A0ABZ2RN24</accession>
<evidence type="ECO:0000313" key="9">
    <source>
        <dbReference type="EMBL" id="WXL28409.1"/>
    </source>
</evidence>
<evidence type="ECO:0000256" key="2">
    <source>
        <dbReference type="ARBA" id="ARBA00022448"/>
    </source>
</evidence>
<name>A0ABZ2RN24_9BACT</name>
<keyword evidence="6 7" id="KW-0472">Membrane</keyword>
<sequence>MKLAKNIIINIFLFFTSFVLVYFLLNFLLNKQIENNVIVSSKIDSNLFLRFGHYIRDIFNGSFGQIYNENLLSVHKSIPSLFFNYFGLTFGISTITYLFSLVFGSVLSVIYTESNRKLFQRIIFLLVIFISSVPLIILLIVLLIFSSSIGYPSQYLNIANNQALSLIVPVFVFFFATFGFVFFKTTKITQEVKANDWFLLSKTLGMSKKELFLKNVFKNLFLENIKWLVPFFVLLMTISIVVERIFSIPGQSEYISFAYNNAENDMLMFYVTFSLLIIFGLNIIFSIICNWIEPNKEQNKNTHLIFRKKVMWHE</sequence>
<feature type="transmembrane region" description="Helical" evidence="7">
    <location>
        <begin position="267"/>
        <end position="292"/>
    </location>
</feature>
<evidence type="ECO:0000256" key="6">
    <source>
        <dbReference type="ARBA" id="ARBA00023136"/>
    </source>
</evidence>
<gene>
    <name evidence="9" type="ORF">WG616_00025</name>
</gene>
<dbReference type="EMBL" id="CP148066">
    <property type="protein sequence ID" value="WXL28409.1"/>
    <property type="molecule type" value="Genomic_DNA"/>
</dbReference>
<keyword evidence="4 7" id="KW-0812">Transmembrane</keyword>
<evidence type="ECO:0000256" key="7">
    <source>
        <dbReference type="RuleBase" id="RU363032"/>
    </source>
</evidence>
<dbReference type="InterPro" id="IPR035906">
    <property type="entry name" value="MetI-like_sf"/>
</dbReference>
<dbReference type="SUPFAM" id="SSF161098">
    <property type="entry name" value="MetI-like"/>
    <property type="match status" value="1"/>
</dbReference>
<keyword evidence="2 7" id="KW-0813">Transport</keyword>
<evidence type="ECO:0000256" key="5">
    <source>
        <dbReference type="ARBA" id="ARBA00022989"/>
    </source>
</evidence>
<feature type="transmembrane region" description="Helical" evidence="7">
    <location>
        <begin position="7"/>
        <end position="29"/>
    </location>
</feature>
<evidence type="ECO:0000259" key="8">
    <source>
        <dbReference type="PROSITE" id="PS50928"/>
    </source>
</evidence>
<dbReference type="Proteomes" id="UP001460679">
    <property type="component" value="Chromosome"/>
</dbReference>
<organism evidence="9 10">
    <name type="scientific">[Mycoplasma] gypis</name>
    <dbReference type="NCBI Taxonomy" id="92404"/>
    <lineage>
        <taxon>Bacteria</taxon>
        <taxon>Bacillati</taxon>
        <taxon>Mycoplasmatota</taxon>
        <taxon>Mycoplasmoidales</taxon>
        <taxon>Metamycoplasmataceae</taxon>
        <taxon>Metamycoplasma</taxon>
    </lineage>
</organism>